<dbReference type="Gene3D" id="3.30.200.20">
    <property type="entry name" value="Phosphorylase Kinase, domain 1"/>
    <property type="match status" value="1"/>
</dbReference>
<dbReference type="SUPFAM" id="SSF56112">
    <property type="entry name" value="Protein kinase-like (PK-like)"/>
    <property type="match status" value="1"/>
</dbReference>
<dbReference type="GO" id="GO:0004693">
    <property type="term" value="F:cyclin-dependent protein serine/threonine kinase activity"/>
    <property type="evidence" value="ECO:0007669"/>
    <property type="project" value="UniProtKB-EC"/>
</dbReference>
<comment type="caution">
    <text evidence="8">The sequence shown here is derived from an EMBL/GenBank/DDBJ whole genome shotgun (WGS) entry which is preliminary data.</text>
</comment>
<dbReference type="SMART" id="SM00220">
    <property type="entry name" value="S_TKc"/>
    <property type="match status" value="1"/>
</dbReference>
<dbReference type="InterPro" id="IPR050108">
    <property type="entry name" value="CDK"/>
</dbReference>
<evidence type="ECO:0000313" key="8">
    <source>
        <dbReference type="EMBL" id="KAF5195015.1"/>
    </source>
</evidence>
<dbReference type="GO" id="GO:0030332">
    <property type="term" value="F:cyclin binding"/>
    <property type="evidence" value="ECO:0007669"/>
    <property type="project" value="TreeGrafter"/>
</dbReference>
<dbReference type="GO" id="GO:0000307">
    <property type="term" value="C:cyclin-dependent protein kinase holoenzyme complex"/>
    <property type="evidence" value="ECO:0007669"/>
    <property type="project" value="TreeGrafter"/>
</dbReference>
<dbReference type="GO" id="GO:0010468">
    <property type="term" value="P:regulation of gene expression"/>
    <property type="evidence" value="ECO:0007669"/>
    <property type="project" value="TreeGrafter"/>
</dbReference>
<dbReference type="Proteomes" id="UP000554482">
    <property type="component" value="Unassembled WGS sequence"/>
</dbReference>
<keyword evidence="9" id="KW-1185">Reference proteome</keyword>
<evidence type="ECO:0000259" key="7">
    <source>
        <dbReference type="PROSITE" id="PS50011"/>
    </source>
</evidence>
<dbReference type="Gene3D" id="1.10.510.10">
    <property type="entry name" value="Transferase(Phosphotransferase) domain 1"/>
    <property type="match status" value="2"/>
</dbReference>
<proteinExistence type="predicted"/>
<feature type="domain" description="Protein kinase" evidence="7">
    <location>
        <begin position="1"/>
        <end position="241"/>
    </location>
</feature>
<sequence length="246" mass="27785">MVGVKKAFSTDKEVGIPGDSLREISSLTMLNECSNVVKLIDKFYNIDENGNSIYYLVFEYMEHDLDEHIKTFSDSDQLIPIEKVKDVMYQLLKGVDSCHRRGLHHGMITMPTGDRTPEVGTLHYQAPEVLLQDPHYSIEADMWSVGCIFAELATTKVLFPGNKDSVTQINLIFSKLGTPDEETWPGVTNLKMWSDFKSCESTFSPGDFNLNGNGIDLLLKMLIQDPSRRISAKVAMKHPFFGDLRK</sequence>
<dbReference type="GO" id="GO:0000082">
    <property type="term" value="P:G1/S transition of mitotic cell cycle"/>
    <property type="evidence" value="ECO:0007669"/>
    <property type="project" value="TreeGrafter"/>
</dbReference>
<dbReference type="PANTHER" id="PTHR24056:SF254">
    <property type="entry name" value="CYCLIN-DEPENDENT KINASE 2"/>
    <property type="match status" value="1"/>
</dbReference>
<keyword evidence="4" id="KW-0547">Nucleotide-binding</keyword>
<dbReference type="GO" id="GO:0005737">
    <property type="term" value="C:cytoplasm"/>
    <property type="evidence" value="ECO:0007669"/>
    <property type="project" value="TreeGrafter"/>
</dbReference>
<evidence type="ECO:0000256" key="4">
    <source>
        <dbReference type="ARBA" id="ARBA00022741"/>
    </source>
</evidence>
<dbReference type="EMBL" id="JABWDY010017919">
    <property type="protein sequence ID" value="KAF5195015.1"/>
    <property type="molecule type" value="Genomic_DNA"/>
</dbReference>
<gene>
    <name evidence="8" type="ORF">FRX31_015392</name>
</gene>
<dbReference type="PROSITE" id="PS50011">
    <property type="entry name" value="PROTEIN_KINASE_DOM"/>
    <property type="match status" value="1"/>
</dbReference>
<dbReference type="GO" id="GO:0007165">
    <property type="term" value="P:signal transduction"/>
    <property type="evidence" value="ECO:0007669"/>
    <property type="project" value="TreeGrafter"/>
</dbReference>
<dbReference type="InterPro" id="IPR000719">
    <property type="entry name" value="Prot_kinase_dom"/>
</dbReference>
<dbReference type="PANTHER" id="PTHR24056">
    <property type="entry name" value="CELL DIVISION PROTEIN KINASE"/>
    <property type="match status" value="1"/>
</dbReference>
<dbReference type="GO" id="GO:0010389">
    <property type="term" value="P:regulation of G2/M transition of mitotic cell cycle"/>
    <property type="evidence" value="ECO:0007669"/>
    <property type="project" value="TreeGrafter"/>
</dbReference>
<keyword evidence="5 8" id="KW-0418">Kinase</keyword>
<dbReference type="Pfam" id="PF00069">
    <property type="entry name" value="Pkinase"/>
    <property type="match status" value="2"/>
</dbReference>
<dbReference type="AlphaFoldDB" id="A0A7J6WF27"/>
<evidence type="ECO:0000256" key="1">
    <source>
        <dbReference type="ARBA" id="ARBA00012425"/>
    </source>
</evidence>
<dbReference type="GO" id="GO:0005634">
    <property type="term" value="C:nucleus"/>
    <property type="evidence" value="ECO:0007669"/>
    <property type="project" value="TreeGrafter"/>
</dbReference>
<evidence type="ECO:0000256" key="5">
    <source>
        <dbReference type="ARBA" id="ARBA00022777"/>
    </source>
</evidence>
<keyword evidence="2" id="KW-0723">Serine/threonine-protein kinase</keyword>
<name>A0A7J6WF27_THATH</name>
<accession>A0A7J6WF27</accession>
<evidence type="ECO:0000256" key="6">
    <source>
        <dbReference type="ARBA" id="ARBA00022840"/>
    </source>
</evidence>
<evidence type="ECO:0000256" key="3">
    <source>
        <dbReference type="ARBA" id="ARBA00022679"/>
    </source>
</evidence>
<dbReference type="GO" id="GO:0005524">
    <property type="term" value="F:ATP binding"/>
    <property type="evidence" value="ECO:0007669"/>
    <property type="project" value="UniProtKB-KW"/>
</dbReference>
<evidence type="ECO:0000256" key="2">
    <source>
        <dbReference type="ARBA" id="ARBA00022527"/>
    </source>
</evidence>
<organism evidence="8 9">
    <name type="scientific">Thalictrum thalictroides</name>
    <name type="common">Rue-anemone</name>
    <name type="synonym">Anemone thalictroides</name>
    <dbReference type="NCBI Taxonomy" id="46969"/>
    <lineage>
        <taxon>Eukaryota</taxon>
        <taxon>Viridiplantae</taxon>
        <taxon>Streptophyta</taxon>
        <taxon>Embryophyta</taxon>
        <taxon>Tracheophyta</taxon>
        <taxon>Spermatophyta</taxon>
        <taxon>Magnoliopsida</taxon>
        <taxon>Ranunculales</taxon>
        <taxon>Ranunculaceae</taxon>
        <taxon>Thalictroideae</taxon>
        <taxon>Thalictrum</taxon>
    </lineage>
</organism>
<evidence type="ECO:0000313" key="9">
    <source>
        <dbReference type="Proteomes" id="UP000554482"/>
    </source>
</evidence>
<protein>
    <recommendedName>
        <fullName evidence="1">cyclin-dependent kinase</fullName>
        <ecNumber evidence="1">2.7.11.22</ecNumber>
    </recommendedName>
</protein>
<keyword evidence="6" id="KW-0067">ATP-binding</keyword>
<keyword evidence="3" id="KW-0808">Transferase</keyword>
<reference evidence="8 9" key="1">
    <citation type="submission" date="2020-06" db="EMBL/GenBank/DDBJ databases">
        <title>Transcriptomic and genomic resources for Thalictrum thalictroides and T. hernandezii: Facilitating candidate gene discovery in an emerging model plant lineage.</title>
        <authorList>
            <person name="Arias T."/>
            <person name="Riano-Pachon D.M."/>
            <person name="Di Stilio V.S."/>
        </authorList>
    </citation>
    <scope>NUCLEOTIDE SEQUENCE [LARGE SCALE GENOMIC DNA]</scope>
    <source>
        <strain evidence="9">cv. WT478/WT964</strain>
        <tissue evidence="8">Leaves</tissue>
    </source>
</reference>
<dbReference type="EC" id="2.7.11.22" evidence="1"/>
<dbReference type="OrthoDB" id="1732493at2759"/>
<dbReference type="InterPro" id="IPR011009">
    <property type="entry name" value="Kinase-like_dom_sf"/>
</dbReference>